<dbReference type="InterPro" id="IPR011704">
    <property type="entry name" value="ATPase_dyneun-rel_AAA"/>
</dbReference>
<dbReference type="GO" id="GO:0005524">
    <property type="term" value="F:ATP binding"/>
    <property type="evidence" value="ECO:0007669"/>
    <property type="project" value="InterPro"/>
</dbReference>
<dbReference type="GO" id="GO:0016887">
    <property type="term" value="F:ATP hydrolysis activity"/>
    <property type="evidence" value="ECO:0007669"/>
    <property type="project" value="InterPro"/>
</dbReference>
<dbReference type="InterPro" id="IPR002740">
    <property type="entry name" value="EVE_domain"/>
</dbReference>
<dbReference type="EMBL" id="LZSX01000088">
    <property type="protein sequence ID" value="OBB80303.1"/>
    <property type="molecule type" value="Genomic_DNA"/>
</dbReference>
<dbReference type="PANTHER" id="PTHR37291">
    <property type="entry name" value="5-METHYLCYTOSINE-SPECIFIC RESTRICTION ENZYME B"/>
    <property type="match status" value="1"/>
</dbReference>
<dbReference type="Gene3D" id="3.40.50.300">
    <property type="entry name" value="P-loop containing nucleotide triphosphate hydrolases"/>
    <property type="match status" value="1"/>
</dbReference>
<dbReference type="Gene3D" id="3.10.590.10">
    <property type="entry name" value="ph1033 like domains"/>
    <property type="match status" value="1"/>
</dbReference>
<dbReference type="PANTHER" id="PTHR37291:SF1">
    <property type="entry name" value="TYPE IV METHYL-DIRECTED RESTRICTION ENZYME ECOKMCRB SUBUNIT"/>
    <property type="match status" value="1"/>
</dbReference>
<proteinExistence type="predicted"/>
<dbReference type="InterPro" id="IPR027417">
    <property type="entry name" value="P-loop_NTPase"/>
</dbReference>
<dbReference type="InterPro" id="IPR003593">
    <property type="entry name" value="AAA+_ATPase"/>
</dbReference>
<dbReference type="SMART" id="SM00382">
    <property type="entry name" value="AAA"/>
    <property type="match status" value="1"/>
</dbReference>
<dbReference type="SUPFAM" id="SSF52540">
    <property type="entry name" value="P-loop containing nucleoside triphosphate hydrolases"/>
    <property type="match status" value="1"/>
</dbReference>
<dbReference type="Pfam" id="PF01878">
    <property type="entry name" value="EVE"/>
    <property type="match status" value="1"/>
</dbReference>
<evidence type="ECO:0000313" key="3">
    <source>
        <dbReference type="Proteomes" id="UP000091914"/>
    </source>
</evidence>
<dbReference type="Pfam" id="PF07728">
    <property type="entry name" value="AAA_5"/>
    <property type="match status" value="1"/>
</dbReference>
<dbReference type="InterPro" id="IPR052934">
    <property type="entry name" value="Methyl-DNA_Rec/Restrict_Enz"/>
</dbReference>
<evidence type="ECO:0000313" key="2">
    <source>
        <dbReference type="EMBL" id="OBB80303.1"/>
    </source>
</evidence>
<dbReference type="InterPro" id="IPR015947">
    <property type="entry name" value="PUA-like_sf"/>
</dbReference>
<reference evidence="2 3" key="1">
    <citation type="submission" date="2016-06" db="EMBL/GenBank/DDBJ databases">
        <authorList>
            <person name="Kjaerup R.B."/>
            <person name="Dalgaard T.S."/>
            <person name="Juul-Madsen H.R."/>
        </authorList>
    </citation>
    <scope>NUCLEOTIDE SEQUENCE [LARGE SCALE GENOMIC DNA]</scope>
    <source>
        <strain evidence="2 3">852002-51834_SCH5396731</strain>
    </source>
</reference>
<feature type="domain" description="AAA+ ATPase" evidence="1">
    <location>
        <begin position="417"/>
        <end position="574"/>
    </location>
</feature>
<name>A0A1A0VAN8_9MYCO</name>
<comment type="caution">
    <text evidence="2">The sequence shown here is derived from an EMBL/GenBank/DDBJ whole genome shotgun (WGS) entry which is preliminary data.</text>
</comment>
<evidence type="ECO:0000259" key="1">
    <source>
        <dbReference type="SMART" id="SM00382"/>
    </source>
</evidence>
<sequence length="672" mass="77120">MFGVEISARQVQAYFDYREEFETQQRQAGRRFRNNTRPINDPSPVAIDCANFLTTNKGVPVDASQIQALWNHHRSWQSSPERYAERGEGQVDALNKQTAGAAYFILNQREVRADDDGYNDVEGRSYHWTSQSSGAWKQLSTSSGARFIYYRPRTASDGTTQSYFGMGVIGQVSEQAPGDFVATIEDYVRFERPVPSADGPVVNHQTSILPITKEDFDKLIRLGEGHPRPRQKIWIFQANPHMFDLRDFLTQPSTQIGDVDSWLLRQHANDVSDGDTVLLWTAGENAGIYATGTIIGESFTRDREEWEPTDAPPESRAIRYRLERILLEKPVLRRDLMEHPVLRDLLIIRQPNGTNFPVSEQQWEALRPLIELPSRTQATPLPPPQRFDASDDLEWLIRETLWSRTEVEDVIDTIRTRRPQIILAGPPGTGKTWVAERIGRFLTGGQPDAVHVVQFHPSYAYEDFVEGLRPVARNGQVAFEVVSGALVKIADHARRVAHPVVLVIDEMNRANLPSVFGELLYLLEYRDKEIRLLHRDRFSLPPNLYVIGTMNTADRSIRSVDTALRRRFDIFDCPPRPDILDAYYRSGGNNSEVSGLVEGLRKLNDMLTQHLDHHHTIGHTFFMAKRLSHKDIHRTWRRQIRPLIDEYFFDQPDLVQQFDLAMFWPSHPAHED</sequence>
<protein>
    <recommendedName>
        <fullName evidence="1">AAA+ ATPase domain-containing protein</fullName>
    </recommendedName>
</protein>
<dbReference type="AlphaFoldDB" id="A0A1A0VAN8"/>
<dbReference type="Proteomes" id="UP000091914">
    <property type="component" value="Unassembled WGS sequence"/>
</dbReference>
<dbReference type="SUPFAM" id="SSF88697">
    <property type="entry name" value="PUA domain-like"/>
    <property type="match status" value="1"/>
</dbReference>
<organism evidence="2 3">
    <name type="scientific">Mycobacterium colombiense</name>
    <dbReference type="NCBI Taxonomy" id="339268"/>
    <lineage>
        <taxon>Bacteria</taxon>
        <taxon>Bacillati</taxon>
        <taxon>Actinomycetota</taxon>
        <taxon>Actinomycetes</taxon>
        <taxon>Mycobacteriales</taxon>
        <taxon>Mycobacteriaceae</taxon>
        <taxon>Mycobacterium</taxon>
        <taxon>Mycobacterium avium complex (MAC)</taxon>
    </lineage>
</organism>
<gene>
    <name evidence="2" type="ORF">A5760_19645</name>
</gene>
<accession>A0A1A0VAN8</accession>
<dbReference type="CDD" id="cd00009">
    <property type="entry name" value="AAA"/>
    <property type="match status" value="1"/>
</dbReference>